<dbReference type="EMBL" id="CP003344">
    <property type="protein sequence ID" value="AGA68084.1"/>
    <property type="molecule type" value="Genomic_DNA"/>
</dbReference>
<dbReference type="Pfam" id="PF02618">
    <property type="entry name" value="YceG"/>
    <property type="match status" value="1"/>
</dbReference>
<dbReference type="Proteomes" id="UP000010797">
    <property type="component" value="Chromosome"/>
</dbReference>
<organism evidence="3 4">
    <name type="scientific">Desulfitobacterium dichloroeliminans (strain LMG P-21439 / DCA1)</name>
    <dbReference type="NCBI Taxonomy" id="871963"/>
    <lineage>
        <taxon>Bacteria</taxon>
        <taxon>Bacillati</taxon>
        <taxon>Bacillota</taxon>
        <taxon>Clostridia</taxon>
        <taxon>Eubacteriales</taxon>
        <taxon>Desulfitobacteriaceae</taxon>
        <taxon>Desulfitobacterium</taxon>
    </lineage>
</organism>
<gene>
    <name evidence="3" type="ordered locus">Desdi_0551</name>
</gene>
<dbReference type="AlphaFoldDB" id="L0F2N1"/>
<feature type="compositionally biased region" description="Low complexity" evidence="1">
    <location>
        <begin position="36"/>
        <end position="60"/>
    </location>
</feature>
<evidence type="ECO:0000313" key="3">
    <source>
        <dbReference type="EMBL" id="AGA68084.1"/>
    </source>
</evidence>
<dbReference type="Gene3D" id="3.30.1490.480">
    <property type="entry name" value="Endolytic murein transglycosylase"/>
    <property type="match status" value="1"/>
</dbReference>
<keyword evidence="4" id="KW-1185">Reference proteome</keyword>
<dbReference type="InterPro" id="IPR003770">
    <property type="entry name" value="MLTG-like"/>
</dbReference>
<dbReference type="STRING" id="871963.Desdi_0551"/>
<evidence type="ECO:0000256" key="1">
    <source>
        <dbReference type="SAM" id="MobiDB-lite"/>
    </source>
</evidence>
<proteinExistence type="predicted"/>
<evidence type="ECO:0000256" key="2">
    <source>
        <dbReference type="SAM" id="Phobius"/>
    </source>
</evidence>
<protein>
    <submittedName>
        <fullName evidence="3">Putative periplasmic solute-binding protein</fullName>
    </submittedName>
</protein>
<accession>L0F2N1</accession>
<sequence length="155" mass="16583">MKISRSYVLGLGSGLILSALIAMVMPPLSINLSEDTPPAQQTTNPNPNVSESENPSAESSQDQNTSESEGEESAKPPTEDTPKVESKDATAPFMIPAGSTADRIADLLLAEGWIASKEEFLNLVKEGGLASKFRAGSYELSQEMNTEEILDQLIQ</sequence>
<keyword evidence="2" id="KW-1133">Transmembrane helix</keyword>
<feature type="transmembrane region" description="Helical" evidence="2">
    <location>
        <begin position="7"/>
        <end position="28"/>
    </location>
</feature>
<reference evidence="4" key="1">
    <citation type="submission" date="2012-02" db="EMBL/GenBank/DDBJ databases">
        <title>Complete sequence of Desulfitobacterium dichloroeliminans LMG P-21439.</title>
        <authorList>
            <person name="Lucas S."/>
            <person name="Han J."/>
            <person name="Lapidus A."/>
            <person name="Cheng J.-F."/>
            <person name="Goodwin L."/>
            <person name="Pitluck S."/>
            <person name="Peters L."/>
            <person name="Ovchinnikova G."/>
            <person name="Teshima H."/>
            <person name="Detter J.C."/>
            <person name="Han C."/>
            <person name="Tapia R."/>
            <person name="Land M."/>
            <person name="Hauser L."/>
            <person name="Kyrpides N."/>
            <person name="Ivanova N."/>
            <person name="Pagani I."/>
            <person name="Kruse T."/>
            <person name="de Vos W.M."/>
            <person name="Boon N."/>
            <person name="Smidt H."/>
            <person name="Woyke T."/>
        </authorList>
    </citation>
    <scope>NUCLEOTIDE SEQUENCE [LARGE SCALE GENOMIC DNA]</scope>
    <source>
        <strain evidence="4">LMG P-21439 / DCA1</strain>
    </source>
</reference>
<dbReference type="eggNOG" id="COG1559">
    <property type="taxonomic scope" value="Bacteria"/>
</dbReference>
<dbReference type="OrthoDB" id="1797976at2"/>
<evidence type="ECO:0000313" key="4">
    <source>
        <dbReference type="Proteomes" id="UP000010797"/>
    </source>
</evidence>
<feature type="compositionally biased region" description="Basic and acidic residues" evidence="1">
    <location>
        <begin position="72"/>
        <end position="88"/>
    </location>
</feature>
<dbReference type="RefSeq" id="WP_015261088.1">
    <property type="nucleotide sequence ID" value="NC_019903.1"/>
</dbReference>
<keyword evidence="2" id="KW-0472">Membrane</keyword>
<name>L0F2N1_DESDL</name>
<feature type="region of interest" description="Disordered" evidence="1">
    <location>
        <begin position="32"/>
        <end position="95"/>
    </location>
</feature>
<dbReference type="HOGENOM" id="CLU_1774431_0_0_9"/>
<dbReference type="KEGG" id="ddl:Desdi_0551"/>
<keyword evidence="2" id="KW-0812">Transmembrane</keyword>